<sequence>MTRSLRELSDRLEIQDLLVDYSYAVDKRDWDALDRIFTPDASIDFRATGGACGDLATIKAFLVKALAHFTVTQHLVAASKIELDGDAATGRTMCHNPMVFDGGRVLFVGLWYVDRFVRTATGWRIADRVQELAYFHNDPRPR</sequence>
<protein>
    <recommendedName>
        <fullName evidence="1">SnoaL-like domain-containing protein</fullName>
    </recommendedName>
</protein>
<dbReference type="InterPro" id="IPR032710">
    <property type="entry name" value="NTF2-like_dom_sf"/>
</dbReference>
<evidence type="ECO:0000313" key="3">
    <source>
        <dbReference type="Proteomes" id="UP000585638"/>
    </source>
</evidence>
<dbReference type="Proteomes" id="UP000585638">
    <property type="component" value="Unassembled WGS sequence"/>
</dbReference>
<dbReference type="CDD" id="cd00531">
    <property type="entry name" value="NTF2_like"/>
    <property type="match status" value="1"/>
</dbReference>
<organism evidence="2 3">
    <name type="scientific">Kutzneria kofuensis</name>
    <dbReference type="NCBI Taxonomy" id="103725"/>
    <lineage>
        <taxon>Bacteria</taxon>
        <taxon>Bacillati</taxon>
        <taxon>Actinomycetota</taxon>
        <taxon>Actinomycetes</taxon>
        <taxon>Pseudonocardiales</taxon>
        <taxon>Pseudonocardiaceae</taxon>
        <taxon>Kutzneria</taxon>
    </lineage>
</organism>
<dbReference type="EMBL" id="JACHIR010000001">
    <property type="protein sequence ID" value="MBB5896098.1"/>
    <property type="molecule type" value="Genomic_DNA"/>
</dbReference>
<dbReference type="RefSeq" id="WP_184867806.1">
    <property type="nucleotide sequence ID" value="NZ_BAAAWY010000035.1"/>
</dbReference>
<dbReference type="Gene3D" id="3.10.450.50">
    <property type="match status" value="1"/>
</dbReference>
<accession>A0A7W9KP08</accession>
<dbReference type="AlphaFoldDB" id="A0A7W9KP08"/>
<reference evidence="2 3" key="1">
    <citation type="submission" date="2020-08" db="EMBL/GenBank/DDBJ databases">
        <title>Sequencing the genomes of 1000 actinobacteria strains.</title>
        <authorList>
            <person name="Klenk H.-P."/>
        </authorList>
    </citation>
    <scope>NUCLEOTIDE SEQUENCE [LARGE SCALE GENOMIC DNA]</scope>
    <source>
        <strain evidence="2 3">DSM 43851</strain>
    </source>
</reference>
<name>A0A7W9KP08_9PSEU</name>
<evidence type="ECO:0000313" key="2">
    <source>
        <dbReference type="EMBL" id="MBB5896098.1"/>
    </source>
</evidence>
<gene>
    <name evidence="2" type="ORF">BJ998_007294</name>
</gene>
<dbReference type="Pfam" id="PF13577">
    <property type="entry name" value="SnoaL_4"/>
    <property type="match status" value="1"/>
</dbReference>
<feature type="domain" description="SnoaL-like" evidence="1">
    <location>
        <begin position="6"/>
        <end position="128"/>
    </location>
</feature>
<keyword evidence="3" id="KW-1185">Reference proteome</keyword>
<proteinExistence type="predicted"/>
<evidence type="ECO:0000259" key="1">
    <source>
        <dbReference type="Pfam" id="PF13577"/>
    </source>
</evidence>
<dbReference type="InterPro" id="IPR037401">
    <property type="entry name" value="SnoaL-like"/>
</dbReference>
<dbReference type="SUPFAM" id="SSF54427">
    <property type="entry name" value="NTF2-like"/>
    <property type="match status" value="1"/>
</dbReference>
<comment type="caution">
    <text evidence="2">The sequence shown here is derived from an EMBL/GenBank/DDBJ whole genome shotgun (WGS) entry which is preliminary data.</text>
</comment>